<keyword evidence="1" id="KW-0175">Coiled coil</keyword>
<comment type="domain">
    <text evidence="1">The N-terminal zinc finger binds to poly(A) RNA.</text>
</comment>
<reference evidence="3" key="1">
    <citation type="journal article" date="2012" name="Nature">
        <title>The oyster genome reveals stress adaptation and complexity of shell formation.</title>
        <authorList>
            <person name="Zhang G."/>
            <person name="Fang X."/>
            <person name="Guo X."/>
            <person name="Li L."/>
            <person name="Luo R."/>
            <person name="Xu F."/>
            <person name="Yang P."/>
            <person name="Zhang L."/>
            <person name="Wang X."/>
            <person name="Qi H."/>
            <person name="Xiong Z."/>
            <person name="Que H."/>
            <person name="Xie Y."/>
            <person name="Holland P.W."/>
            <person name="Paps J."/>
            <person name="Zhu Y."/>
            <person name="Wu F."/>
            <person name="Chen Y."/>
            <person name="Wang J."/>
            <person name="Peng C."/>
            <person name="Meng J."/>
            <person name="Yang L."/>
            <person name="Liu J."/>
            <person name="Wen B."/>
            <person name="Zhang N."/>
            <person name="Huang Z."/>
            <person name="Zhu Q."/>
            <person name="Feng Y."/>
            <person name="Mount A."/>
            <person name="Hedgecock D."/>
            <person name="Xu Z."/>
            <person name="Liu Y."/>
            <person name="Domazet-Loso T."/>
            <person name="Du Y."/>
            <person name="Sun X."/>
            <person name="Zhang S."/>
            <person name="Liu B."/>
            <person name="Cheng P."/>
            <person name="Jiang X."/>
            <person name="Li J."/>
            <person name="Fan D."/>
            <person name="Wang W."/>
            <person name="Fu W."/>
            <person name="Wang T."/>
            <person name="Wang B."/>
            <person name="Zhang J."/>
            <person name="Peng Z."/>
            <person name="Li Y."/>
            <person name="Li N."/>
            <person name="Wang J."/>
            <person name="Chen M."/>
            <person name="He Y."/>
            <person name="Tan F."/>
            <person name="Song X."/>
            <person name="Zheng Q."/>
            <person name="Huang R."/>
            <person name="Yang H."/>
            <person name="Du X."/>
            <person name="Chen L."/>
            <person name="Yang M."/>
            <person name="Gaffney P.M."/>
            <person name="Wang S."/>
            <person name="Luo L."/>
            <person name="She Z."/>
            <person name="Ming Y."/>
            <person name="Huang W."/>
            <person name="Zhang S."/>
            <person name="Huang B."/>
            <person name="Zhang Y."/>
            <person name="Qu T."/>
            <person name="Ni P."/>
            <person name="Miao G."/>
            <person name="Wang J."/>
            <person name="Wang Q."/>
            <person name="Steinberg C.E."/>
            <person name="Wang H."/>
            <person name="Li N."/>
            <person name="Qian L."/>
            <person name="Zhang G."/>
            <person name="Li Y."/>
            <person name="Yang H."/>
            <person name="Liu X."/>
            <person name="Wang J."/>
            <person name="Yin Y."/>
            <person name="Wang J."/>
        </authorList>
    </citation>
    <scope>NUCLEOTIDE SEQUENCE [LARGE SCALE GENOMIC DNA]</scope>
    <source>
        <strain evidence="3">05x7-T-G4-1.051#20</strain>
    </source>
</reference>
<evidence type="ECO:0000256" key="1">
    <source>
        <dbReference type="HAMAP-Rule" id="MF_03181"/>
    </source>
</evidence>
<comment type="caution">
    <text evidence="1">Lacks conserved residue(s) required for the propagation of feature annotation.</text>
</comment>
<feature type="coiled-coil region" evidence="1">
    <location>
        <begin position="761"/>
        <end position="799"/>
    </location>
</feature>
<evidence type="ECO:0000313" key="3">
    <source>
        <dbReference type="EMBL" id="EKC33192.1"/>
    </source>
</evidence>
<dbReference type="GO" id="GO:0004672">
    <property type="term" value="F:protein kinase activity"/>
    <property type="evidence" value="ECO:0007669"/>
    <property type="project" value="InterPro"/>
</dbReference>
<keyword evidence="1" id="KW-0507">mRNA processing</keyword>
<dbReference type="Gene3D" id="4.10.1000.10">
    <property type="entry name" value="Zinc finger, CCCH-type"/>
    <property type="match status" value="1"/>
</dbReference>
<dbReference type="GO" id="GO:0000932">
    <property type="term" value="C:P-body"/>
    <property type="evidence" value="ECO:0007669"/>
    <property type="project" value="UniProtKB-SubCell"/>
</dbReference>
<dbReference type="InterPro" id="IPR036855">
    <property type="entry name" value="Znf_CCCH_sf"/>
</dbReference>
<dbReference type="SMART" id="SM00356">
    <property type="entry name" value="ZnF_C3H1"/>
    <property type="match status" value="1"/>
</dbReference>
<keyword evidence="1" id="KW-0963">Cytoplasm</keyword>
<dbReference type="FunFam" id="1.20.5.5160:FF:000001">
    <property type="entry name" value="PAN2-PAN3 deadenylation complex subunit PAN3"/>
    <property type="match status" value="1"/>
</dbReference>
<feature type="region of interest" description="Disordered" evidence="2">
    <location>
        <begin position="177"/>
        <end position="218"/>
    </location>
</feature>
<gene>
    <name evidence="1" type="primary">PAN3</name>
    <name evidence="3" type="ORF">CGI_10014214</name>
</gene>
<dbReference type="Gene3D" id="1.10.287.3700">
    <property type="match status" value="1"/>
</dbReference>
<comment type="subcellular location">
    <subcellularLocation>
        <location evidence="1">Cytoplasm</location>
        <location evidence="1">P-body</location>
    </subcellularLocation>
</comment>
<dbReference type="PROSITE" id="PS50103">
    <property type="entry name" value="ZF_C3H1"/>
    <property type="match status" value="1"/>
</dbReference>
<feature type="binding site" evidence="1">
    <location>
        <begin position="656"/>
        <end position="657"/>
    </location>
    <ligand>
        <name>ATP</name>
        <dbReference type="ChEBI" id="CHEBI:30616"/>
    </ligand>
</feature>
<comment type="domain">
    <text evidence="1">Contains a pseudokinase domain. The protein kinase domain is predicted to be catalytically inactive because some of the residues important for catalytic activity are substituted and it lacks the equivalent of the binding site for a peptide substrate. However, it has retained an ATP-binding site and ATP-binding is required for mRNA degradation, stimulating the activity of the PAN2 nuclease in vitro. The nucleotide-binding site is juxtaposed to the RNase active site of PAN2 in the complex and may actually bind nucleosides of a poly(A) RNA rather than ATP, feeding the poly(A)-tail to the active site of the deadenylase and thus increasing the efficiency with which this distributive enzyme degrades oligo(A) RNAs.</text>
</comment>
<dbReference type="InterPro" id="IPR030844">
    <property type="entry name" value="PAN3"/>
</dbReference>
<name>K1Q904_MAGGI</name>
<dbReference type="GO" id="GO:0008143">
    <property type="term" value="F:poly(A) binding"/>
    <property type="evidence" value="ECO:0007669"/>
    <property type="project" value="TreeGrafter"/>
</dbReference>
<feature type="compositionally biased region" description="Low complexity" evidence="2">
    <location>
        <begin position="177"/>
        <end position="189"/>
    </location>
</feature>
<dbReference type="PANTHER" id="PTHR12272">
    <property type="entry name" value="DEADENYLATION COMPLEX SUBUNIT PAN3"/>
    <property type="match status" value="1"/>
</dbReference>
<dbReference type="InterPro" id="IPR000719">
    <property type="entry name" value="Prot_kinase_dom"/>
</dbReference>
<dbReference type="PANTHER" id="PTHR12272:SF11">
    <property type="entry name" value="PAN2-PAN3 DEADENYLATION COMPLEX SUBUNIT PAN3"/>
    <property type="match status" value="1"/>
</dbReference>
<dbReference type="GO" id="GO:0000289">
    <property type="term" value="P:nuclear-transcribed mRNA poly(A) tail shortening"/>
    <property type="evidence" value="ECO:0007669"/>
    <property type="project" value="UniProtKB-UniRule"/>
</dbReference>
<comment type="similarity">
    <text evidence="1">Belongs to the protein kinase superfamily. PAN3 family.</text>
</comment>
<dbReference type="InterPro" id="IPR041332">
    <property type="entry name" value="Pan3_CK"/>
</dbReference>
<feature type="binding site" evidence="1">
    <location>
        <position position="419"/>
    </location>
    <ligand>
        <name>ATP</name>
        <dbReference type="ChEBI" id="CHEBI:30616"/>
    </ligand>
</feature>
<dbReference type="Gene3D" id="1.10.510.10">
    <property type="entry name" value="Transferase(Phosphotransferase) domain 1"/>
    <property type="match status" value="2"/>
</dbReference>
<sequence>MTSSNPAGRKPALCRFFVNTGNCVYGDECQFLHQNPGMGFQKPFSNGPMHSSENHGLPDSLGNNGDQYFNATFGGESTVPEFNPFSRPPMGRPGRGMIGPSGPGPNFGPNNPRMDLAAGEGRLDCPPGGPMRMDNFRPDNPRMDHGLASDFAALNLQIPNTTKGPNPIANEFIPKSSSLSHSASSPNFSTINGNGYIPPHSNGPPPPPPMMISGQPENHSVVAGAPPNSMMMSNTPPPHLVPTSGVSLATTSPSHSPHLSPSNSPLMMRRTASPIAPLKQTTTPKKSNNTTIQENVGGTTYFYSPDDFNPQHEATQLPNFSMFPSLPPHIAHLTVKKNMPQFFMPDELKMDILNRHALTMAQLDTTQTTDIPAEVDNYHNLFPLEPPLANPMQKSNTFGYPTTCYKAVNTKDGLTYCLRRVHGFRLSNTKCMSIIDMWKKMYHPNIVQLREVFTTKAFGDNSIVFVYDFFPGAETVLLKHFSGPGGMNGYTNAFNMEGGSSSRSYNSSNKGLNGPRQHAGLLPESFRLSNTKCMSIIDMWKKMYHPNIVQLREVFTTKAFGDNSIVFVYDFFPGAETVLLKHFSGPGGMNGYTNAFNMEGGSSSRSYNSSNKGLNGPRQHAGLLPESMIWAYVVQLSSALRAIHAAGLAFRTMDPSKILIYSKSRIRLNCVGILDVLTFDSQGNPPSAIQHYQQEDLVYLGKVVLALACNTVMAIKRDNFQNSMELIARNYSADLKNFFLYLLTNQTRPRSINDIMPMIGARFYTQLDSAQLRSDVIENELTKEVENGRLFRLLAKLGTINERPEYNLDMQWSETGDRYMLKLFRDYLFHQVDQTGAPWIDMAHIVQCLNKLDSGSPERICLTSRDEQSVLVVSYAELKQNYERAFSELLSSSQSHSTFT</sequence>
<organism evidence="3">
    <name type="scientific">Magallana gigas</name>
    <name type="common">Pacific oyster</name>
    <name type="synonym">Crassostrea gigas</name>
    <dbReference type="NCBI Taxonomy" id="29159"/>
    <lineage>
        <taxon>Eukaryota</taxon>
        <taxon>Metazoa</taxon>
        <taxon>Spiralia</taxon>
        <taxon>Lophotrochozoa</taxon>
        <taxon>Mollusca</taxon>
        <taxon>Bivalvia</taxon>
        <taxon>Autobranchia</taxon>
        <taxon>Pteriomorphia</taxon>
        <taxon>Ostreida</taxon>
        <taxon>Ostreoidea</taxon>
        <taxon>Ostreidae</taxon>
        <taxon>Magallana</taxon>
    </lineage>
</organism>
<proteinExistence type="inferred from homology"/>
<dbReference type="GO" id="GO:0031251">
    <property type="term" value="C:PAN complex"/>
    <property type="evidence" value="ECO:0007669"/>
    <property type="project" value="UniProtKB-UniRule"/>
</dbReference>
<comment type="domain">
    <text evidence="1">The pseudokinase domain, the coiled-coil (CC), and C-terminal knob domain (CK) form a structural unit (PKC) that forms an extensive high-affinity interaction surface for PAN2.</text>
</comment>
<keyword evidence="1" id="KW-0547">Nucleotide-binding</keyword>
<protein>
    <recommendedName>
        <fullName evidence="1">PAN2-PAN3 deadenylation complex subunit PAN3</fullName>
    </recommendedName>
    <alternativeName>
        <fullName evidence="1">PAB1P-dependent poly(A)-specific ribonuclease</fullName>
    </alternativeName>
    <alternativeName>
        <fullName evidence="1">Poly(A)-nuclease deadenylation complex subunit 3</fullName>
        <shortName evidence="1">PAN deadenylation complex subunit 3</shortName>
    </alternativeName>
</protein>
<keyword evidence="1" id="KW-0067">ATP-binding</keyword>
<dbReference type="HOGENOM" id="CLU_016423_3_0_1"/>
<dbReference type="InterPro" id="IPR011009">
    <property type="entry name" value="Kinase-like_dom_sf"/>
</dbReference>
<dbReference type="Gene3D" id="1.20.5.5160">
    <property type="match status" value="1"/>
</dbReference>
<dbReference type="GO" id="GO:0005524">
    <property type="term" value="F:ATP binding"/>
    <property type="evidence" value="ECO:0007669"/>
    <property type="project" value="UniProtKB-UniRule"/>
</dbReference>
<dbReference type="GO" id="GO:0006397">
    <property type="term" value="P:mRNA processing"/>
    <property type="evidence" value="ECO:0007669"/>
    <property type="project" value="UniProtKB-KW"/>
</dbReference>
<dbReference type="SUPFAM" id="SSF56112">
    <property type="entry name" value="Protein kinase-like (PK-like)"/>
    <property type="match status" value="2"/>
</dbReference>
<feature type="region of interest" description="Knob domain" evidence="1">
    <location>
        <begin position="800"/>
        <end position="900"/>
    </location>
</feature>
<feature type="compositionally biased region" description="Pro residues" evidence="2">
    <location>
        <begin position="201"/>
        <end position="210"/>
    </location>
</feature>
<feature type="binding site" evidence="1">
    <location>
        <begin position="468"/>
        <end position="475"/>
    </location>
    <ligand>
        <name>ATP</name>
        <dbReference type="ChEBI" id="CHEBI:30616"/>
    </ligand>
</feature>
<accession>K1Q904</accession>
<dbReference type="GO" id="GO:0010606">
    <property type="term" value="P:positive regulation of cytoplasmic mRNA processing body assembly"/>
    <property type="evidence" value="ECO:0007669"/>
    <property type="project" value="UniProtKB-UniRule"/>
</dbReference>
<dbReference type="SUPFAM" id="SSF90229">
    <property type="entry name" value="CCCH zinc finger"/>
    <property type="match status" value="1"/>
</dbReference>
<dbReference type="EMBL" id="JH816905">
    <property type="protein sequence ID" value="EKC33192.1"/>
    <property type="molecule type" value="Genomic_DNA"/>
</dbReference>
<dbReference type="FunCoup" id="K1Q904">
    <property type="interactions" value="1518"/>
</dbReference>
<comment type="subunit">
    <text evidence="1">Homodimer. Forms a heterotrimer with a catalytic subunit PAN2 to form the poly(A)-nuclease (PAN) deadenylation complex. Interacts (via PAM-2 motif) with poly(A)-binding protein (via PABC domain), conferring substrate specificity of the enzyme complex.</text>
</comment>
<evidence type="ECO:0000256" key="2">
    <source>
        <dbReference type="SAM" id="MobiDB-lite"/>
    </source>
</evidence>
<dbReference type="InterPro" id="IPR000571">
    <property type="entry name" value="Znf_CCCH"/>
</dbReference>
<dbReference type="GO" id="GO:0046872">
    <property type="term" value="F:metal ion binding"/>
    <property type="evidence" value="ECO:0007669"/>
    <property type="project" value="UniProtKB-UniRule"/>
</dbReference>
<dbReference type="FunFam" id="1.10.287.3700:FF:000001">
    <property type="entry name" value="PAN2-PAN3 deadenylation complex subunit PAN3"/>
    <property type="match status" value="1"/>
</dbReference>
<dbReference type="Pfam" id="PF18101">
    <property type="entry name" value="Pan3_CK"/>
    <property type="match status" value="1"/>
</dbReference>
<dbReference type="AlphaFoldDB" id="K1Q904"/>
<dbReference type="PROSITE" id="PS50011">
    <property type="entry name" value="PROTEIN_KINASE_DOM"/>
    <property type="match status" value="1"/>
</dbReference>
<comment type="function">
    <text evidence="1">Regulatory subunit of the poly(A)-nuclease (PAN) deadenylation complex, one of two cytoplasmic mRNA deadenylases involved in general and miRNA-mediated mRNA turnover. PAN specifically shortens poly(A) tails of RNA and the activity is stimulated by poly(A)-binding protein (PABP). PAN deadenylation is followed by rapid degradation of the shortened mRNA tails by the CCR4-NOT complex. Deadenylated mRNAs are then degraded by two alternative mechanisms, namely exosome-mediated 3'-5' exonucleolytic degradation, or deadenlyation-dependent mRNA decaping and subsequent 5'-3' exonucleolytic degradation by XRN1. PAN3 acts as a positive regulator for PAN activity, recruiting the catalytic subunit PAN2 to mRNA via its interaction with RNA and PABP, and to miRNA targets via its interaction with GW182 family proteins.</text>
</comment>
<dbReference type="InParanoid" id="K1Q904"/>
<dbReference type="HAMAP" id="MF_03181">
    <property type="entry name" value="PAN3"/>
    <property type="match status" value="1"/>
</dbReference>
<dbReference type="Pfam" id="PF18345">
    <property type="entry name" value="zf_CCCH_4"/>
    <property type="match status" value="1"/>
</dbReference>